<proteinExistence type="predicted"/>
<evidence type="ECO:0000313" key="1">
    <source>
        <dbReference type="EMBL" id="GAI54762.1"/>
    </source>
</evidence>
<gene>
    <name evidence="1" type="ORF">S06H3_54949</name>
</gene>
<reference evidence="1" key="1">
    <citation type="journal article" date="2014" name="Front. Microbiol.">
        <title>High frequency of phylogenetically diverse reductive dehalogenase-homologous genes in deep subseafloor sedimentary metagenomes.</title>
        <authorList>
            <person name="Kawai M."/>
            <person name="Futagami T."/>
            <person name="Toyoda A."/>
            <person name="Takaki Y."/>
            <person name="Nishi S."/>
            <person name="Hori S."/>
            <person name="Arai W."/>
            <person name="Tsubouchi T."/>
            <person name="Morono Y."/>
            <person name="Uchiyama I."/>
            <person name="Ito T."/>
            <person name="Fujiyama A."/>
            <person name="Inagaki F."/>
            <person name="Takami H."/>
        </authorList>
    </citation>
    <scope>NUCLEOTIDE SEQUENCE</scope>
    <source>
        <strain evidence="1">Expedition CK06-06</strain>
    </source>
</reference>
<sequence length="54" mass="6403">ARVVFDMIDQIPPYKIESIENGLRILFWPEEEKVIEEKVEIEIEDVTNKNFKPA</sequence>
<dbReference type="EMBL" id="BARV01035190">
    <property type="protein sequence ID" value="GAI54762.1"/>
    <property type="molecule type" value="Genomic_DNA"/>
</dbReference>
<dbReference type="AlphaFoldDB" id="X1PEL8"/>
<protein>
    <submittedName>
        <fullName evidence="1">Uncharacterized protein</fullName>
    </submittedName>
</protein>
<comment type="caution">
    <text evidence="1">The sequence shown here is derived from an EMBL/GenBank/DDBJ whole genome shotgun (WGS) entry which is preliminary data.</text>
</comment>
<name>X1PEL8_9ZZZZ</name>
<feature type="non-terminal residue" evidence="1">
    <location>
        <position position="1"/>
    </location>
</feature>
<accession>X1PEL8</accession>
<organism evidence="1">
    <name type="scientific">marine sediment metagenome</name>
    <dbReference type="NCBI Taxonomy" id="412755"/>
    <lineage>
        <taxon>unclassified sequences</taxon>
        <taxon>metagenomes</taxon>
        <taxon>ecological metagenomes</taxon>
    </lineage>
</organism>